<dbReference type="Pfam" id="PF11455">
    <property type="entry name" value="MazE-like"/>
    <property type="match status" value="1"/>
</dbReference>
<dbReference type="AlphaFoldDB" id="A0A7R8WQ60"/>
<accession>A0A7R8WQ60</accession>
<protein>
    <submittedName>
        <fullName evidence="1">Uncharacterized protein</fullName>
    </submittedName>
</protein>
<sequence>MALFLLHVTRRGAQAMPTPISERVQKRRDALRAAGLRPVQIWVPDTRRPGFAAECRRQAALVAATDRLDSELLDFMDAALSDLDDWH</sequence>
<proteinExistence type="predicted"/>
<organism evidence="1">
    <name type="scientific">Cyprideis torosa</name>
    <dbReference type="NCBI Taxonomy" id="163714"/>
    <lineage>
        <taxon>Eukaryota</taxon>
        <taxon>Metazoa</taxon>
        <taxon>Ecdysozoa</taxon>
        <taxon>Arthropoda</taxon>
        <taxon>Crustacea</taxon>
        <taxon>Oligostraca</taxon>
        <taxon>Ostracoda</taxon>
        <taxon>Podocopa</taxon>
        <taxon>Podocopida</taxon>
        <taxon>Cytherocopina</taxon>
        <taxon>Cytheroidea</taxon>
        <taxon>Cytherideidae</taxon>
        <taxon>Cyprideis</taxon>
    </lineage>
</organism>
<dbReference type="InterPro" id="IPR021558">
    <property type="entry name" value="MazE-like"/>
</dbReference>
<name>A0A7R8WQ60_9CRUS</name>
<reference evidence="1" key="1">
    <citation type="submission" date="2020-11" db="EMBL/GenBank/DDBJ databases">
        <authorList>
            <person name="Tran Van P."/>
        </authorList>
    </citation>
    <scope>NUCLEOTIDE SEQUENCE</scope>
</reference>
<dbReference type="EMBL" id="OB669702">
    <property type="protein sequence ID" value="CAD7234745.1"/>
    <property type="molecule type" value="Genomic_DNA"/>
</dbReference>
<gene>
    <name evidence="1" type="ORF">CTOB1V02_LOCUS12561</name>
</gene>
<dbReference type="OrthoDB" id="10563229at2759"/>
<evidence type="ECO:0000313" key="1">
    <source>
        <dbReference type="EMBL" id="CAD7234745.1"/>
    </source>
</evidence>